<gene>
    <name evidence="3" type="ORF">ACGU38_10455</name>
</gene>
<feature type="region of interest" description="Disordered" evidence="1">
    <location>
        <begin position="320"/>
        <end position="373"/>
    </location>
</feature>
<keyword evidence="4" id="KW-1185">Reference proteome</keyword>
<sequence length="373" mass="38882">MNTVGKKMGVFLGGTFAQDPGLTNLVDRAVELAHEVADAGIRTVWFGQAADYDAPQLAALVGRAEPRIGVGTSVVPTYPRHPLLLAAAAKTAQAATTGRFRLGVGLGARTVLEPQFGLPYPPQIKHLREYLIALRPLLDGDDAPFVGQTLTSRPAGPTTVAGAVPQVPVLVAAMGPRALAAAGELAEGTIPFLAGPRTLAEQIVPAITEAAAAAGRPAPQIVAGVPAVVTDDAAAARSRVSTALGFYDSIPSYRRVIASEGLSSAADLLIAGDEDTVTAGLRRYFNAGATEIMVTHTDLFDARDRARTWAIARNLCPGTTSVPTGSSRCDRRTVLSHQPTTAGRQKPTEGSGRGPDGQRCTQTSPTRCLLDRE</sequence>
<dbReference type="RefSeq" id="WP_308316061.1">
    <property type="nucleotide sequence ID" value="NZ_JBEYSN010000046.1"/>
</dbReference>
<evidence type="ECO:0000259" key="2">
    <source>
        <dbReference type="Pfam" id="PF00296"/>
    </source>
</evidence>
<dbReference type="Gene3D" id="3.20.20.30">
    <property type="entry name" value="Luciferase-like domain"/>
    <property type="match status" value="1"/>
</dbReference>
<dbReference type="InterPro" id="IPR036661">
    <property type="entry name" value="Luciferase-like_sf"/>
</dbReference>
<dbReference type="EMBL" id="JBIENY010000163">
    <property type="protein sequence ID" value="MFG6295775.1"/>
    <property type="molecule type" value="Genomic_DNA"/>
</dbReference>
<dbReference type="InterPro" id="IPR011251">
    <property type="entry name" value="Luciferase-like_dom"/>
</dbReference>
<feature type="domain" description="Luciferase-like" evidence="2">
    <location>
        <begin position="8"/>
        <end position="289"/>
    </location>
</feature>
<name>A0ABW7E245_STRRO</name>
<dbReference type="SUPFAM" id="SSF51679">
    <property type="entry name" value="Bacterial luciferase-like"/>
    <property type="match status" value="1"/>
</dbReference>
<dbReference type="PANTHER" id="PTHR43244:SF2">
    <property type="entry name" value="CONSERVED HYPOTHETICAL ALANINE AND PROLINE-RICH PROTEIN"/>
    <property type="match status" value="1"/>
</dbReference>
<reference evidence="3 4" key="1">
    <citation type="submission" date="2024-10" db="EMBL/GenBank/DDBJ databases">
        <title>Draft genome assembly of a novel steroid transforming actinomycete isolated from African clawed frog Xenopus laevis.</title>
        <authorList>
            <person name="Bragin E."/>
            <person name="Kollerov V."/>
            <person name="Donova M.V."/>
        </authorList>
    </citation>
    <scope>NUCLEOTIDE SEQUENCE [LARGE SCALE GENOMIC DNA]</scope>
    <source>
        <strain evidence="3 4">MTOC-St3</strain>
    </source>
</reference>
<dbReference type="NCBIfam" id="TIGR03564">
    <property type="entry name" value="F420_MSMEG_4879"/>
    <property type="match status" value="1"/>
</dbReference>
<dbReference type="Pfam" id="PF00296">
    <property type="entry name" value="Bac_luciferase"/>
    <property type="match status" value="1"/>
</dbReference>
<dbReference type="GO" id="GO:0016491">
    <property type="term" value="F:oxidoreductase activity"/>
    <property type="evidence" value="ECO:0007669"/>
    <property type="project" value="UniProtKB-KW"/>
</dbReference>
<dbReference type="InterPro" id="IPR050564">
    <property type="entry name" value="F420-G6PD/mer"/>
</dbReference>
<comment type="caution">
    <text evidence="3">The sequence shown here is derived from an EMBL/GenBank/DDBJ whole genome shotgun (WGS) entry which is preliminary data.</text>
</comment>
<organism evidence="3 4">
    <name type="scientific">Streptomyces rochei</name>
    <name type="common">Streptomyces parvullus</name>
    <dbReference type="NCBI Taxonomy" id="1928"/>
    <lineage>
        <taxon>Bacteria</taxon>
        <taxon>Bacillati</taxon>
        <taxon>Actinomycetota</taxon>
        <taxon>Actinomycetes</taxon>
        <taxon>Kitasatosporales</taxon>
        <taxon>Streptomycetaceae</taxon>
        <taxon>Streptomyces</taxon>
        <taxon>Streptomyces rochei group</taxon>
    </lineage>
</organism>
<keyword evidence="3" id="KW-0560">Oxidoreductase</keyword>
<dbReference type="PANTHER" id="PTHR43244">
    <property type="match status" value="1"/>
</dbReference>
<dbReference type="InterPro" id="IPR019910">
    <property type="entry name" value="Lucif-like_OxRdtase_MSMEG_4879"/>
</dbReference>
<proteinExistence type="predicted"/>
<evidence type="ECO:0000256" key="1">
    <source>
        <dbReference type="SAM" id="MobiDB-lite"/>
    </source>
</evidence>
<protein>
    <submittedName>
        <fullName evidence="3">TIGR03564 family F420-dependent LLM class oxidoreductase</fullName>
        <ecNumber evidence="3">1.-.-.-</ecNumber>
    </submittedName>
</protein>
<dbReference type="Proteomes" id="UP001605990">
    <property type="component" value="Unassembled WGS sequence"/>
</dbReference>
<accession>A0ABW7E245</accession>
<dbReference type="EC" id="1.-.-.-" evidence="3"/>
<evidence type="ECO:0000313" key="3">
    <source>
        <dbReference type="EMBL" id="MFG6295775.1"/>
    </source>
</evidence>
<evidence type="ECO:0000313" key="4">
    <source>
        <dbReference type="Proteomes" id="UP001605990"/>
    </source>
</evidence>